<feature type="transmembrane region" description="Helical" evidence="1">
    <location>
        <begin position="6"/>
        <end position="26"/>
    </location>
</feature>
<evidence type="ECO:0000313" key="2">
    <source>
        <dbReference type="EMBL" id="MFC4699687.1"/>
    </source>
</evidence>
<dbReference type="InterPro" id="IPR007360">
    <property type="entry name" value="SirB"/>
</dbReference>
<reference evidence="3" key="1">
    <citation type="journal article" date="2019" name="Int. J. Syst. Evol. Microbiol.">
        <title>The Global Catalogue of Microorganisms (GCM) 10K type strain sequencing project: providing services to taxonomists for standard genome sequencing and annotation.</title>
        <authorList>
            <consortium name="The Broad Institute Genomics Platform"/>
            <consortium name="The Broad Institute Genome Sequencing Center for Infectious Disease"/>
            <person name="Wu L."/>
            <person name="Ma J."/>
        </authorList>
    </citation>
    <scope>NUCLEOTIDE SEQUENCE [LARGE SCALE GENOMIC DNA]</scope>
    <source>
        <strain evidence="3">KACC 12507</strain>
    </source>
</reference>
<protein>
    <submittedName>
        <fullName evidence="2">SirB2 family protein</fullName>
    </submittedName>
</protein>
<gene>
    <name evidence="2" type="ORF">ACFO4O_05890</name>
</gene>
<feature type="transmembrane region" description="Helical" evidence="1">
    <location>
        <begin position="97"/>
        <end position="121"/>
    </location>
</feature>
<dbReference type="Pfam" id="PF04247">
    <property type="entry name" value="SirB"/>
    <property type="match status" value="1"/>
</dbReference>
<dbReference type="Proteomes" id="UP001595897">
    <property type="component" value="Unassembled WGS sequence"/>
</dbReference>
<feature type="transmembrane region" description="Helical" evidence="1">
    <location>
        <begin position="47"/>
        <end position="65"/>
    </location>
</feature>
<comment type="caution">
    <text evidence="2">The sequence shown here is derived from an EMBL/GenBank/DDBJ whole genome shotgun (WGS) entry which is preliminary data.</text>
</comment>
<feature type="transmembrane region" description="Helical" evidence="1">
    <location>
        <begin position="71"/>
        <end position="90"/>
    </location>
</feature>
<organism evidence="2 3">
    <name type="scientific">Glaciecola siphonariae</name>
    <dbReference type="NCBI Taxonomy" id="521012"/>
    <lineage>
        <taxon>Bacteria</taxon>
        <taxon>Pseudomonadati</taxon>
        <taxon>Pseudomonadota</taxon>
        <taxon>Gammaproteobacteria</taxon>
        <taxon>Alteromonadales</taxon>
        <taxon>Alteromonadaceae</taxon>
        <taxon>Glaciecola</taxon>
    </lineage>
</organism>
<name>A0ABV9LT58_9ALTE</name>
<keyword evidence="1" id="KW-1133">Transmembrane helix</keyword>
<proteinExistence type="predicted"/>
<sequence>MIAKHLHLTAVILTFIFFLIRFVLLLRQSSVLQQKWLKIVPHIADTLLLVTIIWLCVQSSIYPLVNGWASAKLTGLIFYVLSIFFTLRWAKNNMWRIVGALSTLFWLYMTARLGLAGPAMFS</sequence>
<dbReference type="EMBL" id="JBHSGU010000002">
    <property type="protein sequence ID" value="MFC4699687.1"/>
    <property type="molecule type" value="Genomic_DNA"/>
</dbReference>
<evidence type="ECO:0000256" key="1">
    <source>
        <dbReference type="SAM" id="Phobius"/>
    </source>
</evidence>
<keyword evidence="3" id="KW-1185">Reference proteome</keyword>
<keyword evidence="1" id="KW-0472">Membrane</keyword>
<evidence type="ECO:0000313" key="3">
    <source>
        <dbReference type="Proteomes" id="UP001595897"/>
    </source>
</evidence>
<keyword evidence="1" id="KW-0812">Transmembrane</keyword>
<dbReference type="PANTHER" id="PTHR39594">
    <property type="entry name" value="PROTEIN YCHQ"/>
    <property type="match status" value="1"/>
</dbReference>
<accession>A0ABV9LT58</accession>
<dbReference type="RefSeq" id="WP_382406444.1">
    <property type="nucleotide sequence ID" value="NZ_JBHSGU010000002.1"/>
</dbReference>
<dbReference type="PANTHER" id="PTHR39594:SF1">
    <property type="entry name" value="PROTEIN YCHQ"/>
    <property type="match status" value="1"/>
</dbReference>